<feature type="repeat" description="WD" evidence="5">
    <location>
        <begin position="519"/>
        <end position="561"/>
    </location>
</feature>
<dbReference type="Pfam" id="PF00400">
    <property type="entry name" value="WD40"/>
    <property type="match status" value="4"/>
</dbReference>
<keyword evidence="3" id="KW-0677">Repeat</keyword>
<accession>A0A0W0EVW8</accession>
<evidence type="ECO:0000256" key="5">
    <source>
        <dbReference type="PROSITE-ProRule" id="PRU00221"/>
    </source>
</evidence>
<dbReference type="SUPFAM" id="SSF50978">
    <property type="entry name" value="WD40 repeat-like"/>
    <property type="match status" value="1"/>
</dbReference>
<dbReference type="SUPFAM" id="SSF56112">
    <property type="entry name" value="Protein kinase-like (PK-like)"/>
    <property type="match status" value="1"/>
</dbReference>
<dbReference type="Gene3D" id="1.10.510.10">
    <property type="entry name" value="Transferase(Phosphotransferase) domain 1"/>
    <property type="match status" value="1"/>
</dbReference>
<dbReference type="PROSITE" id="PS50011">
    <property type="entry name" value="PROTEIN_KINASE_DOM"/>
    <property type="match status" value="1"/>
</dbReference>
<proteinExistence type="predicted"/>
<evidence type="ECO:0000313" key="9">
    <source>
        <dbReference type="Proteomes" id="UP000054988"/>
    </source>
</evidence>
<dbReference type="InterPro" id="IPR001245">
    <property type="entry name" value="Ser-Thr/Tyr_kinase_cat_dom"/>
</dbReference>
<dbReference type="SMART" id="SM00220">
    <property type="entry name" value="S_TKc"/>
    <property type="match status" value="1"/>
</dbReference>
<evidence type="ECO:0000256" key="6">
    <source>
        <dbReference type="SAM" id="MobiDB-lite"/>
    </source>
</evidence>
<dbReference type="InterPro" id="IPR011009">
    <property type="entry name" value="Kinase-like_dom_sf"/>
</dbReference>
<evidence type="ECO:0000256" key="3">
    <source>
        <dbReference type="ARBA" id="ARBA00022737"/>
    </source>
</evidence>
<keyword evidence="2 5" id="KW-0853">WD repeat</keyword>
<protein>
    <recommendedName>
        <fullName evidence="7">Protein kinase domain-containing protein</fullName>
    </recommendedName>
</protein>
<dbReference type="PROSITE" id="PS00678">
    <property type="entry name" value="WD_REPEATS_1"/>
    <property type="match status" value="1"/>
</dbReference>
<dbReference type="PRINTS" id="PR00109">
    <property type="entry name" value="TYRKINASE"/>
</dbReference>
<evidence type="ECO:0000256" key="4">
    <source>
        <dbReference type="ARBA" id="ARBA00023242"/>
    </source>
</evidence>
<reference evidence="8 9" key="1">
    <citation type="submission" date="2015-12" db="EMBL/GenBank/DDBJ databases">
        <title>Draft genome sequence of Moniliophthora roreri, the causal agent of frosty pod rot of cacao.</title>
        <authorList>
            <person name="Aime M.C."/>
            <person name="Diaz-Valderrama J.R."/>
            <person name="Kijpornyongpan T."/>
            <person name="Phillips-Mora W."/>
        </authorList>
    </citation>
    <scope>NUCLEOTIDE SEQUENCE [LARGE SCALE GENOMIC DNA]</scope>
    <source>
        <strain evidence="8 9">MCA 2952</strain>
    </source>
</reference>
<sequence>MDHENELRHLQLIFHNEEAYQELLNQKGALAQSLLDLLQLLIDSPRISARLRSSICTTMIRLSKASDLHPSCLTIKSLNTIGNHPVAAGGFGDIWKGILGGESGQLVCLKVVKMYLMSDMKRLMKEYLREAIVWRQLRHPNILPCLGLYYLDCSQERICLVSPWMENGNLVQFLRDRPRDSVNHLQLMHDIASGLSHLHGLKVIHGDLKGLNILVTQSHRACIADFGLSHVADSELYKFTSSTTRVGGTARWSAPEVHMGSRATKESDIYSYGCVCYEIISRSLPFHDLPNDAAVVLAVLQRRRPSKPQNAAEMLPDELWSLMNQCWETRPESRPGAEDILRSLINLIPAGFSITPAEDWDHRVFTELQNSIDRQYRLPQEVTDFLSSVLIRPVARGRASGLKNKQARQEQNGREAAERPLWKSGLSDPGFLKPPEQLQEATVKRKASPTPSDDLSGKKRARTELDPIGFAVVDTETRDLSPPPSRHQTIRDLLPHMEKIQLKRGSEDNAKPRDAIRMLGGHEAEVFVCAWNPVKRNLLAVGAKNGVVQIWDLSNPPNSISAATLLPDPITFNRPDGAEVTCLDWNPQGTLLCIASYYDTKVCVCDITGKIVFQTDQHKSPIFTARFSPTGRWIATASLDNTSLLIDIEARRVHRHFEFHKDCCLDIGWINDNVFASCGADHYIYVYGIHKASPLKTFGDHTGEINHIKVNSSGTRLASCSSDMTTRIWNVAGVTSTLDPIPSLGGYSPVVLRGHTHSVNVVEWFSPPDQTTEYLATYVPHVILDADT</sequence>
<feature type="domain" description="Protein kinase" evidence="7">
    <location>
        <begin position="80"/>
        <end position="365"/>
    </location>
</feature>
<gene>
    <name evidence="8" type="ORF">WG66_19198</name>
</gene>
<dbReference type="PANTHER" id="PTHR22846:SF2">
    <property type="entry name" value="F-BOX-LIKE_WD REPEAT-CONTAINING PROTEIN EBI"/>
    <property type="match status" value="1"/>
</dbReference>
<dbReference type="GO" id="GO:0006357">
    <property type="term" value="P:regulation of transcription by RNA polymerase II"/>
    <property type="evidence" value="ECO:0007669"/>
    <property type="project" value="TreeGrafter"/>
</dbReference>
<dbReference type="GO" id="GO:0000118">
    <property type="term" value="C:histone deacetylase complex"/>
    <property type="evidence" value="ECO:0007669"/>
    <property type="project" value="TreeGrafter"/>
</dbReference>
<dbReference type="PROSITE" id="PS50082">
    <property type="entry name" value="WD_REPEATS_2"/>
    <property type="match status" value="2"/>
</dbReference>
<dbReference type="InterPro" id="IPR045183">
    <property type="entry name" value="Ebi-like"/>
</dbReference>
<evidence type="ECO:0000256" key="1">
    <source>
        <dbReference type="ARBA" id="ARBA00004123"/>
    </source>
</evidence>
<feature type="compositionally biased region" description="Basic and acidic residues" evidence="6">
    <location>
        <begin position="407"/>
        <end position="421"/>
    </location>
</feature>
<comment type="subcellular location">
    <subcellularLocation>
        <location evidence="1">Nucleus</location>
    </subcellularLocation>
</comment>
<dbReference type="Gene3D" id="2.130.10.10">
    <property type="entry name" value="YVTN repeat-like/Quinoprotein amine dehydrogenase"/>
    <property type="match status" value="1"/>
</dbReference>
<dbReference type="InterPro" id="IPR019775">
    <property type="entry name" value="WD40_repeat_CS"/>
</dbReference>
<evidence type="ECO:0000259" key="7">
    <source>
        <dbReference type="PROSITE" id="PS50011"/>
    </source>
</evidence>
<dbReference type="EMBL" id="LATX01002493">
    <property type="protein sequence ID" value="KTB28221.1"/>
    <property type="molecule type" value="Genomic_DNA"/>
</dbReference>
<feature type="repeat" description="WD" evidence="5">
    <location>
        <begin position="698"/>
        <end position="731"/>
    </location>
</feature>
<dbReference type="eggNOG" id="KOG0196">
    <property type="taxonomic scope" value="Eukaryota"/>
</dbReference>
<dbReference type="InterPro" id="IPR000719">
    <property type="entry name" value="Prot_kinase_dom"/>
</dbReference>
<dbReference type="InterPro" id="IPR001680">
    <property type="entry name" value="WD40_rpt"/>
</dbReference>
<evidence type="ECO:0000256" key="2">
    <source>
        <dbReference type="ARBA" id="ARBA00022574"/>
    </source>
</evidence>
<dbReference type="InterPro" id="IPR036322">
    <property type="entry name" value="WD40_repeat_dom_sf"/>
</dbReference>
<dbReference type="PROSITE" id="PS50294">
    <property type="entry name" value="WD_REPEATS_REGION"/>
    <property type="match status" value="2"/>
</dbReference>
<dbReference type="PROSITE" id="PS00108">
    <property type="entry name" value="PROTEIN_KINASE_ST"/>
    <property type="match status" value="1"/>
</dbReference>
<dbReference type="AlphaFoldDB" id="A0A0W0EVW8"/>
<dbReference type="Proteomes" id="UP000054988">
    <property type="component" value="Unassembled WGS sequence"/>
</dbReference>
<dbReference type="PANTHER" id="PTHR22846">
    <property type="entry name" value="WD40 REPEAT PROTEIN"/>
    <property type="match status" value="1"/>
</dbReference>
<keyword evidence="4" id="KW-0539">Nucleus</keyword>
<dbReference type="SMART" id="SM00320">
    <property type="entry name" value="WD40"/>
    <property type="match status" value="5"/>
</dbReference>
<dbReference type="eggNOG" id="KOG0273">
    <property type="taxonomic scope" value="Eukaryota"/>
</dbReference>
<dbReference type="InterPro" id="IPR015943">
    <property type="entry name" value="WD40/YVTN_repeat-like_dom_sf"/>
</dbReference>
<dbReference type="GO" id="GO:0004672">
    <property type="term" value="F:protein kinase activity"/>
    <property type="evidence" value="ECO:0007669"/>
    <property type="project" value="InterPro"/>
</dbReference>
<dbReference type="InterPro" id="IPR008271">
    <property type="entry name" value="Ser/Thr_kinase_AS"/>
</dbReference>
<dbReference type="GO" id="GO:0003714">
    <property type="term" value="F:transcription corepressor activity"/>
    <property type="evidence" value="ECO:0007669"/>
    <property type="project" value="InterPro"/>
</dbReference>
<name>A0A0W0EVW8_MONRR</name>
<feature type="region of interest" description="Disordered" evidence="6">
    <location>
        <begin position="398"/>
        <end position="461"/>
    </location>
</feature>
<dbReference type="GO" id="GO:0005524">
    <property type="term" value="F:ATP binding"/>
    <property type="evidence" value="ECO:0007669"/>
    <property type="project" value="InterPro"/>
</dbReference>
<comment type="caution">
    <text evidence="8">The sequence shown here is derived from an EMBL/GenBank/DDBJ whole genome shotgun (WGS) entry which is preliminary data.</text>
</comment>
<dbReference type="Pfam" id="PF07714">
    <property type="entry name" value="PK_Tyr_Ser-Thr"/>
    <property type="match status" value="1"/>
</dbReference>
<organism evidence="8 9">
    <name type="scientific">Moniliophthora roreri</name>
    <name type="common">Frosty pod rot fungus</name>
    <name type="synonym">Monilia roreri</name>
    <dbReference type="NCBI Taxonomy" id="221103"/>
    <lineage>
        <taxon>Eukaryota</taxon>
        <taxon>Fungi</taxon>
        <taxon>Dikarya</taxon>
        <taxon>Basidiomycota</taxon>
        <taxon>Agaricomycotina</taxon>
        <taxon>Agaricomycetes</taxon>
        <taxon>Agaricomycetidae</taxon>
        <taxon>Agaricales</taxon>
        <taxon>Marasmiineae</taxon>
        <taxon>Marasmiaceae</taxon>
        <taxon>Moniliophthora</taxon>
    </lineage>
</organism>
<evidence type="ECO:0000313" key="8">
    <source>
        <dbReference type="EMBL" id="KTB28221.1"/>
    </source>
</evidence>